<keyword evidence="1" id="KW-0393">Immunoglobulin domain</keyword>
<keyword evidence="2" id="KW-1133">Transmembrane helix</keyword>
<organism evidence="5 6">
    <name type="scientific">Danio rerio</name>
    <name type="common">Zebrafish</name>
    <name type="synonym">Brachydanio rerio</name>
    <dbReference type="NCBI Taxonomy" id="7955"/>
    <lineage>
        <taxon>Eukaryota</taxon>
        <taxon>Metazoa</taxon>
        <taxon>Chordata</taxon>
        <taxon>Craniata</taxon>
        <taxon>Vertebrata</taxon>
        <taxon>Euteleostomi</taxon>
        <taxon>Actinopterygii</taxon>
        <taxon>Neopterygii</taxon>
        <taxon>Teleostei</taxon>
        <taxon>Ostariophysi</taxon>
        <taxon>Cypriniformes</taxon>
        <taxon>Danionidae</taxon>
        <taxon>Danioninae</taxon>
        <taxon>Danio</taxon>
    </lineage>
</organism>
<evidence type="ECO:0000313" key="5">
    <source>
        <dbReference type="Proteomes" id="UP000000437"/>
    </source>
</evidence>
<dbReference type="SMART" id="SM00407">
    <property type="entry name" value="IGc1"/>
    <property type="match status" value="1"/>
</dbReference>
<dbReference type="ZFIN" id="ZDB-GENE-010116-6">
    <property type="gene designation" value="mhc2dca"/>
</dbReference>
<accession>A0AB13ABR6</accession>
<gene>
    <name evidence="6 7" type="primary">mhc2dca</name>
    <name evidence="6" type="synonym">mhc2d8.45a2</name>
    <name evidence="6" type="synonym">zmp:0000000884</name>
</gene>
<keyword evidence="5" id="KW-1185">Reference proteome</keyword>
<dbReference type="InterPro" id="IPR007110">
    <property type="entry name" value="Ig-like_dom"/>
</dbReference>
<keyword evidence="2" id="KW-0472">Membrane</keyword>
<feature type="transmembrane region" description="Helical" evidence="2">
    <location>
        <begin position="211"/>
        <end position="234"/>
    </location>
</feature>
<dbReference type="Gene3D" id="2.60.40.10">
    <property type="entry name" value="Immunoglobulins"/>
    <property type="match status" value="1"/>
</dbReference>
<evidence type="ECO:0000313" key="7">
    <source>
        <dbReference type="ZFIN" id="ZDB-GENE-010116-6"/>
    </source>
</evidence>
<dbReference type="PANTHER" id="PTHR19944">
    <property type="entry name" value="MHC CLASS II-RELATED"/>
    <property type="match status" value="1"/>
</dbReference>
<dbReference type="PROSITE" id="PS00290">
    <property type="entry name" value="IG_MHC"/>
    <property type="match status" value="1"/>
</dbReference>
<name>A0AB13ABR6_DANRE</name>
<dbReference type="InterPro" id="IPR003597">
    <property type="entry name" value="Ig_C1-set"/>
</dbReference>
<dbReference type="InterPro" id="IPR050160">
    <property type="entry name" value="MHC/Immunoglobulin"/>
</dbReference>
<dbReference type="InterPro" id="IPR003006">
    <property type="entry name" value="Ig/MHC_CS"/>
</dbReference>
<dbReference type="PANTHER" id="PTHR19944:SF86">
    <property type="entry name" value="HLA CLASS II HISTOCOMPATIBILITY ANTIGEN, DR ALPHA CHAIN"/>
    <property type="match status" value="1"/>
</dbReference>
<dbReference type="AGR" id="ZFIN:ZDB-GENE-010116-6"/>
<evidence type="ECO:0000256" key="2">
    <source>
        <dbReference type="SAM" id="Phobius"/>
    </source>
</evidence>
<evidence type="ECO:0000256" key="1">
    <source>
        <dbReference type="ARBA" id="ARBA00023319"/>
    </source>
</evidence>
<proteinExistence type="predicted"/>
<dbReference type="InterPro" id="IPR013783">
    <property type="entry name" value="Ig-like_fold"/>
</dbReference>
<dbReference type="Proteomes" id="UP000000437">
    <property type="component" value="Chromosome 8"/>
</dbReference>
<dbReference type="CDD" id="cd05767">
    <property type="entry name" value="IgC1_MHC_II_alpha"/>
    <property type="match status" value="1"/>
</dbReference>
<evidence type="ECO:0000256" key="3">
    <source>
        <dbReference type="SAM" id="SignalP"/>
    </source>
</evidence>
<dbReference type="GeneID" id="100332204"/>
<dbReference type="KEGG" id="dre:100332204"/>
<dbReference type="CTD" id="100332204"/>
<keyword evidence="2" id="KW-0812">Transmembrane</keyword>
<reference evidence="6" key="1">
    <citation type="submission" date="2025-08" db="UniProtKB">
        <authorList>
            <consortium name="RefSeq"/>
        </authorList>
    </citation>
    <scope>IDENTIFICATION</scope>
    <source>
        <strain evidence="6">Tuebingen</strain>
    </source>
</reference>
<feature type="signal peptide" evidence="3 6">
    <location>
        <begin position="1"/>
        <end position="20"/>
    </location>
</feature>
<dbReference type="RefSeq" id="NP_001410940.1">
    <property type="nucleotide sequence ID" value="NM_001424011.1"/>
</dbReference>
<feature type="domain" description="Ig-like" evidence="4">
    <location>
        <begin position="111"/>
        <end position="201"/>
    </location>
</feature>
<dbReference type="Pfam" id="PF07654">
    <property type="entry name" value="C1-set"/>
    <property type="match status" value="1"/>
</dbReference>
<sequence length="242" mass="27147" precursor="true">MLELLCRIMLFIAYWTCSEGQMDLEYGLMESCTGSPDDEIVFTFNTELAAYLVVVDGTLVLTVPNFIKDYPGFYELPLLDASPATVGLTALCKVVYEKTLNLNVSEPLEPPWVLLYPRNDVKLNLKNTLICHVTGFFPPPVRVLWTKNNVNVTDGSTISRYYPDNDRNFNVFSQLSFIPEEGDVYSCSVEHKALQQPQTRTWDVEVKQPSIGPSVFCGVGLAFGLLSFAAGIFFNAKGKKWM</sequence>
<keyword evidence="3 6" id="KW-0732">Signal</keyword>
<dbReference type="InterPro" id="IPR036179">
    <property type="entry name" value="Ig-like_dom_sf"/>
</dbReference>
<evidence type="ECO:0000313" key="6">
    <source>
        <dbReference type="RefSeq" id="NP_001410940.1"/>
    </source>
</evidence>
<protein>
    <submittedName>
        <fullName evidence="6">Major histocompatibility complex class II DCA precursor</fullName>
    </submittedName>
</protein>
<feature type="chain" id="PRO_5043058598" evidence="3 6">
    <location>
        <begin position="21"/>
        <end position="242"/>
    </location>
</feature>
<dbReference type="AlphaFoldDB" id="A0AB13ABR6"/>
<dbReference type="SUPFAM" id="SSF48726">
    <property type="entry name" value="Immunoglobulin"/>
    <property type="match status" value="1"/>
</dbReference>
<evidence type="ECO:0000259" key="4">
    <source>
        <dbReference type="PROSITE" id="PS50835"/>
    </source>
</evidence>
<dbReference type="PROSITE" id="PS50835">
    <property type="entry name" value="IG_LIKE"/>
    <property type="match status" value="1"/>
</dbReference>